<dbReference type="GO" id="GO:0004252">
    <property type="term" value="F:serine-type endopeptidase activity"/>
    <property type="evidence" value="ECO:0007669"/>
    <property type="project" value="InterPro"/>
</dbReference>
<name>A0A0R2PBB2_9ACTN</name>
<dbReference type="PRINTS" id="PR00834">
    <property type="entry name" value="PROTEASES2C"/>
</dbReference>
<protein>
    <recommendedName>
        <fullName evidence="4">Serine protease</fullName>
    </recommendedName>
</protein>
<dbReference type="InterPro" id="IPR009003">
    <property type="entry name" value="Peptidase_S1_PA"/>
</dbReference>
<dbReference type="SUPFAM" id="SSF50494">
    <property type="entry name" value="Trypsin-like serine proteases"/>
    <property type="match status" value="1"/>
</dbReference>
<feature type="transmembrane region" description="Helical" evidence="1">
    <location>
        <begin position="9"/>
        <end position="28"/>
    </location>
</feature>
<evidence type="ECO:0000313" key="3">
    <source>
        <dbReference type="Proteomes" id="UP000053274"/>
    </source>
</evidence>
<dbReference type="GO" id="GO:0006508">
    <property type="term" value="P:proteolysis"/>
    <property type="evidence" value="ECO:0007669"/>
    <property type="project" value="InterPro"/>
</dbReference>
<evidence type="ECO:0008006" key="4">
    <source>
        <dbReference type="Google" id="ProtNLM"/>
    </source>
</evidence>
<keyword evidence="1" id="KW-0812">Transmembrane</keyword>
<gene>
    <name evidence="2" type="ORF">ABR54_04260</name>
</gene>
<comment type="caution">
    <text evidence="2">The sequence shown here is derived from an EMBL/GenBank/DDBJ whole genome shotgun (WGS) entry which is preliminary data.</text>
</comment>
<proteinExistence type="predicted"/>
<organism evidence="2 3">
    <name type="scientific">Actinobacteria bacterium BACL15 MAG-120619-bin91</name>
    <dbReference type="NCBI Taxonomy" id="1655562"/>
    <lineage>
        <taxon>Bacteria</taxon>
        <taxon>Bacillati</taxon>
        <taxon>Actinomycetota</taxon>
        <taxon>Actinomycetes</taxon>
        <taxon>Actinomycetes incertae sedis</taxon>
        <taxon>ac1 cluster</taxon>
    </lineage>
</organism>
<dbReference type="PANTHER" id="PTHR43019">
    <property type="entry name" value="SERINE ENDOPROTEASE DEGS"/>
    <property type="match status" value="1"/>
</dbReference>
<reference evidence="2 3" key="1">
    <citation type="submission" date="2015-10" db="EMBL/GenBank/DDBJ databases">
        <title>Metagenome-Assembled Genomes uncover a global brackish microbiome.</title>
        <authorList>
            <person name="Hugerth L.W."/>
            <person name="Larsson J."/>
            <person name="Alneberg J."/>
            <person name="Lindh M.V."/>
            <person name="Legrand C."/>
            <person name="Pinhassi J."/>
            <person name="Andersson A.F."/>
        </authorList>
    </citation>
    <scope>NUCLEOTIDE SEQUENCE [LARGE SCALE GENOMIC DNA]</scope>
    <source>
        <strain evidence="2">BACL15 MAG-120619-bin91</strain>
    </source>
</reference>
<dbReference type="EMBL" id="LIAM01000144">
    <property type="protein sequence ID" value="KRO35238.1"/>
    <property type="molecule type" value="Genomic_DNA"/>
</dbReference>
<dbReference type="AlphaFoldDB" id="A0A0R2PBB2"/>
<keyword evidence="1" id="KW-0472">Membrane</keyword>
<accession>A0A0R2PBB2</accession>
<dbReference type="Proteomes" id="UP000053274">
    <property type="component" value="Unassembled WGS sequence"/>
</dbReference>
<keyword evidence="1" id="KW-1133">Transmembrane helix</keyword>
<dbReference type="Gene3D" id="2.40.10.10">
    <property type="entry name" value="Trypsin-like serine proteases"/>
    <property type="match status" value="2"/>
</dbReference>
<evidence type="ECO:0000313" key="2">
    <source>
        <dbReference type="EMBL" id="KRO35238.1"/>
    </source>
</evidence>
<dbReference type="InterPro" id="IPR001940">
    <property type="entry name" value="Peptidase_S1C"/>
</dbReference>
<dbReference type="Pfam" id="PF13365">
    <property type="entry name" value="Trypsin_2"/>
    <property type="match status" value="1"/>
</dbReference>
<dbReference type="PANTHER" id="PTHR43019:SF23">
    <property type="entry name" value="PROTEASE DO-LIKE 5, CHLOROPLASTIC"/>
    <property type="match status" value="1"/>
</dbReference>
<dbReference type="InterPro" id="IPR043504">
    <property type="entry name" value="Peptidase_S1_PA_chymotrypsin"/>
</dbReference>
<sequence>MREDANKFIAYLAMIATPFALGAFVLAWSPAQQFSNEDPAGDGYVPPRSVQALVDRTQESTVTVWCDPGDENGSQGTAWAIELETTQSKNYPTTLITNHHVIDECIGVDESVMIALPGEERSAAVIIKWDKKNDLAVLATGRKMPVLQLSDNPPWPGYWVMALGSADGYEGSVSFGNVINFYENDIFITNNISGGSSGGPLIDNEGYVIGVTSWGHKVQQYNGAMSLDGFCAKILECEYEFKGEKTWWEYEE</sequence>
<evidence type="ECO:0000256" key="1">
    <source>
        <dbReference type="SAM" id="Phobius"/>
    </source>
</evidence>